<dbReference type="AlphaFoldDB" id="A0A552V499"/>
<name>A0A552V499_9FLAO</name>
<dbReference type="Proteomes" id="UP000320643">
    <property type="component" value="Unassembled WGS sequence"/>
</dbReference>
<dbReference type="OrthoDB" id="1377452at2"/>
<feature type="transmembrane region" description="Helical" evidence="1">
    <location>
        <begin position="7"/>
        <end position="27"/>
    </location>
</feature>
<accession>A0A552V499</accession>
<evidence type="ECO:0000313" key="2">
    <source>
        <dbReference type="EMBL" id="TRW25304.1"/>
    </source>
</evidence>
<organism evidence="2 3">
    <name type="scientific">Flavobacterium zepuense</name>
    <dbReference type="NCBI Taxonomy" id="2593302"/>
    <lineage>
        <taxon>Bacteria</taxon>
        <taxon>Pseudomonadati</taxon>
        <taxon>Bacteroidota</taxon>
        <taxon>Flavobacteriia</taxon>
        <taxon>Flavobacteriales</taxon>
        <taxon>Flavobacteriaceae</taxon>
        <taxon>Flavobacterium</taxon>
    </lineage>
</organism>
<feature type="transmembrane region" description="Helical" evidence="1">
    <location>
        <begin position="33"/>
        <end position="55"/>
    </location>
</feature>
<gene>
    <name evidence="2" type="ORF">FMM05_08350</name>
</gene>
<dbReference type="RefSeq" id="WP_143372885.1">
    <property type="nucleotide sequence ID" value="NZ_VJVZ01000004.1"/>
</dbReference>
<keyword evidence="3" id="KW-1185">Reference proteome</keyword>
<evidence type="ECO:0000313" key="3">
    <source>
        <dbReference type="Proteomes" id="UP000320643"/>
    </source>
</evidence>
<sequence length="122" mass="14136">MKPLYNTIYAMHALNAALVILTILLYIFGGHGLMVQCFLGIFQPLAALLLPIGYFKKLNKRTWLLLLYYWIAVGIWAISVKPVMVLNSTYSYLMAFYITPMLIACYFVYVTYKINKHIQNQE</sequence>
<keyword evidence="1" id="KW-0812">Transmembrane</keyword>
<evidence type="ECO:0000256" key="1">
    <source>
        <dbReference type="SAM" id="Phobius"/>
    </source>
</evidence>
<reference evidence="2 3" key="1">
    <citation type="submission" date="2019-07" db="EMBL/GenBank/DDBJ databases">
        <title>Flavobacterium sp. nov., isolated from glacier ice.</title>
        <authorList>
            <person name="Liu Q."/>
            <person name="Xin Y.-H."/>
        </authorList>
    </citation>
    <scope>NUCLEOTIDE SEQUENCE [LARGE SCALE GENOMIC DNA]</scope>
    <source>
        <strain evidence="2 3">ZT4R6</strain>
    </source>
</reference>
<feature type="transmembrane region" description="Helical" evidence="1">
    <location>
        <begin position="92"/>
        <end position="112"/>
    </location>
</feature>
<feature type="transmembrane region" description="Helical" evidence="1">
    <location>
        <begin position="62"/>
        <end position="80"/>
    </location>
</feature>
<keyword evidence="1" id="KW-0472">Membrane</keyword>
<keyword evidence="1" id="KW-1133">Transmembrane helix</keyword>
<proteinExistence type="predicted"/>
<dbReference type="EMBL" id="VJVZ01000004">
    <property type="protein sequence ID" value="TRW25304.1"/>
    <property type="molecule type" value="Genomic_DNA"/>
</dbReference>
<comment type="caution">
    <text evidence="2">The sequence shown here is derived from an EMBL/GenBank/DDBJ whole genome shotgun (WGS) entry which is preliminary data.</text>
</comment>
<protein>
    <submittedName>
        <fullName evidence="2">Uncharacterized protein</fullName>
    </submittedName>
</protein>